<proteinExistence type="predicted"/>
<sequence length="223" mass="25436">MNSSELIVMLTHNDYTVKNAYEIFEQCKDSNVKYWGFKDKGLPLTEMKELFSYMKNCKKITILEIVEYTEEKCMEGALLARECNCDLLMGTVYFESVNEFCKNNNLKYLPFAGKISDRPSVLNGTIDEILDEAQVCLNNGIYGFDLLGYRYTGDPVELITEFVSKIDVPVCVAGSIDSYERLDLIKSLSPWAFTIGGAFFENKFGGDFKEQIDKVQKYINLPV</sequence>
<evidence type="ECO:0008006" key="3">
    <source>
        <dbReference type="Google" id="ProtNLM"/>
    </source>
</evidence>
<evidence type="ECO:0000313" key="2">
    <source>
        <dbReference type="Proteomes" id="UP001174037"/>
    </source>
</evidence>
<organism evidence="1 2">
    <name type="scientific">Staphylococcus equorum</name>
    <dbReference type="NCBI Taxonomy" id="246432"/>
    <lineage>
        <taxon>Bacteria</taxon>
        <taxon>Bacillati</taxon>
        <taxon>Bacillota</taxon>
        <taxon>Bacilli</taxon>
        <taxon>Bacillales</taxon>
        <taxon>Staphylococcaceae</taxon>
        <taxon>Staphylococcus</taxon>
    </lineage>
</organism>
<name>A0AAW7AFJ4_9STAP</name>
<dbReference type="SUPFAM" id="SSF51351">
    <property type="entry name" value="Triosephosphate isomerase (TIM)"/>
    <property type="match status" value="1"/>
</dbReference>
<dbReference type="AlphaFoldDB" id="A0AAW7AFJ4"/>
<gene>
    <name evidence="1" type="ORF">P1A27_00700</name>
</gene>
<dbReference type="InterPro" id="IPR035990">
    <property type="entry name" value="TIM_sf"/>
</dbReference>
<dbReference type="EMBL" id="JARGCK010000001">
    <property type="protein sequence ID" value="MDK9864490.1"/>
    <property type="molecule type" value="Genomic_DNA"/>
</dbReference>
<reference evidence="1" key="1">
    <citation type="journal article" date="2023" name="Int. J. Mol. Sci.">
        <title>Antibiotic Resistance/Susceptibility Profiles of Staphylococcus equorum Strains from Cheese, and Genome Analysis for Antibiotic Resistance Genes.</title>
        <authorList>
            <person name="Vazquez L."/>
            <person name="Srednik M.E."/>
            <person name="Rodriguez J."/>
            <person name="Florez A.B."/>
            <person name="Mayo B."/>
        </authorList>
    </citation>
    <scope>NUCLEOTIDE SEQUENCE</scope>
    <source>
        <strain evidence="1">5A3I</strain>
    </source>
</reference>
<evidence type="ECO:0000313" key="1">
    <source>
        <dbReference type="EMBL" id="MDK9864490.1"/>
    </source>
</evidence>
<dbReference type="GO" id="GO:0004807">
    <property type="term" value="F:triose-phosphate isomerase activity"/>
    <property type="evidence" value="ECO:0007669"/>
    <property type="project" value="InterPro"/>
</dbReference>
<accession>A0AAW7AFJ4</accession>
<dbReference type="RefSeq" id="WP_002506384.1">
    <property type="nucleotide sequence ID" value="NZ_JARGCK010000001.1"/>
</dbReference>
<comment type="caution">
    <text evidence="1">The sequence shown here is derived from an EMBL/GenBank/DDBJ whole genome shotgun (WGS) entry which is preliminary data.</text>
</comment>
<protein>
    <recommendedName>
        <fullName evidence="3">4-hydroxythreonine-4-phosphate dehydrogenase</fullName>
    </recommendedName>
</protein>
<dbReference type="Proteomes" id="UP001174037">
    <property type="component" value="Unassembled WGS sequence"/>
</dbReference>
<reference evidence="1" key="2">
    <citation type="submission" date="2023-03" db="EMBL/GenBank/DDBJ databases">
        <authorList>
            <person name="Vazquez L."/>
            <person name="Rodriguez J."/>
            <person name="Mayo B."/>
            <person name="Florez A.B."/>
        </authorList>
    </citation>
    <scope>NUCLEOTIDE SEQUENCE</scope>
    <source>
        <strain evidence="1">5A3I</strain>
    </source>
</reference>